<gene>
    <name evidence="6" type="primary">LOC106752608</name>
</gene>
<dbReference type="InterPro" id="IPR016159">
    <property type="entry name" value="Cullin_repeat-like_dom_sf"/>
</dbReference>
<sequence>MAEETKVQLMKIKLWLITVGAGFTYSLLQLRHHPRDTQGENLQLQNQNHVIIQVDDSGRISSSSPVIMEQQANADVGNTLGTSPEDGDLIQSNSTSQNGSVDYGLVVQQQLINCIKELEKVNQMLVPMVCSHVDKYLKAVFDSNDKDKDRIQMLEVPDPDVNLVMDALPFEIISRLKEIVKLIVEGGFTEECSDIYSKWRKEFVEQCRRALGLQFQTPNDEDVEKWLKTCKATSKILFLNESRLCDYLFSGLSVASDAFFDKVCKEVAFDPVSFVDTTMKTGNLLNILFNVPKILESLHELQLLFLSGRGSYVPDIKYVQYILVMLKELGNFIFPNNEQAPVINGGLHRITKKAMRYILDKSKHIRNSLFWMGRMIELLESQLESQSKDYYADPALGSVFMINNLMYIQQEAHDLKFDDDWFRQHTAKVIQSLELYLRSSWNKMVDFLKVETNELAEADMVAELMKEKLNLFNLHFEETCTIQSTWTISDKGVKELIIESIEEFLLPEYGEFYNRFLLVFGNQAYHYIKFGFEDIKSCLSHLFFLDDDFSSR</sequence>
<evidence type="ECO:0000256" key="1">
    <source>
        <dbReference type="ARBA" id="ARBA00006756"/>
    </source>
</evidence>
<dbReference type="OrthoDB" id="1432752at2759"/>
<dbReference type="RefSeq" id="XP_014489806.2">
    <property type="nucleotide sequence ID" value="XM_014634320.2"/>
</dbReference>
<keyword evidence="3" id="KW-0268">Exocytosis</keyword>
<accession>A0A1S3T7S3</accession>
<evidence type="ECO:0000259" key="4">
    <source>
        <dbReference type="Pfam" id="PF03081"/>
    </source>
</evidence>
<dbReference type="GO" id="GO:0005546">
    <property type="term" value="F:phosphatidylinositol-4,5-bisphosphate binding"/>
    <property type="evidence" value="ECO:0007669"/>
    <property type="project" value="InterPro"/>
</dbReference>
<dbReference type="Proteomes" id="UP000087766">
    <property type="component" value="Unplaced"/>
</dbReference>
<reference evidence="6" key="1">
    <citation type="submission" date="2025-08" db="UniProtKB">
        <authorList>
            <consortium name="RefSeq"/>
        </authorList>
    </citation>
    <scope>IDENTIFICATION</scope>
    <source>
        <tissue evidence="6">Leaf</tissue>
    </source>
</reference>
<keyword evidence="2 3" id="KW-0813">Transport</keyword>
<dbReference type="Gene3D" id="1.20.1280.170">
    <property type="entry name" value="Exocyst complex component Exo70"/>
    <property type="match status" value="1"/>
</dbReference>
<keyword evidence="5" id="KW-1185">Reference proteome</keyword>
<dbReference type="GO" id="GO:0006887">
    <property type="term" value="P:exocytosis"/>
    <property type="evidence" value="ECO:0007669"/>
    <property type="project" value="UniProtKB-KW"/>
</dbReference>
<dbReference type="Pfam" id="PF03081">
    <property type="entry name" value="Exo70_C"/>
    <property type="match status" value="2"/>
</dbReference>
<dbReference type="AlphaFoldDB" id="A0A1S3T7S3"/>
<dbReference type="GeneID" id="106752608"/>
<comment type="similarity">
    <text evidence="1 3">Belongs to the EXO70 family.</text>
</comment>
<proteinExistence type="inferred from homology"/>
<keyword evidence="3" id="KW-0653">Protein transport</keyword>
<evidence type="ECO:0000256" key="2">
    <source>
        <dbReference type="ARBA" id="ARBA00022448"/>
    </source>
</evidence>
<protein>
    <recommendedName>
        <fullName evidence="3">Exocyst subunit Exo70 family protein</fullName>
    </recommendedName>
</protein>
<evidence type="ECO:0000313" key="5">
    <source>
        <dbReference type="Proteomes" id="UP000087766"/>
    </source>
</evidence>
<name>A0A1S3T7S3_VIGRR</name>
<dbReference type="InterPro" id="IPR004140">
    <property type="entry name" value="Exo70"/>
</dbReference>
<dbReference type="PANTHER" id="PTHR12542">
    <property type="entry name" value="EXOCYST COMPLEX PROTEIN EXO70"/>
    <property type="match status" value="1"/>
</dbReference>
<feature type="domain" description="Exocyst complex subunit Exo70 C-terminal" evidence="4">
    <location>
        <begin position="225"/>
        <end position="358"/>
    </location>
</feature>
<dbReference type="KEGG" id="vra:106752608"/>
<evidence type="ECO:0000256" key="3">
    <source>
        <dbReference type="RuleBase" id="RU365026"/>
    </source>
</evidence>
<organism evidence="5 6">
    <name type="scientific">Vigna radiata var. radiata</name>
    <name type="common">Mung bean</name>
    <name type="synonym">Phaseolus aureus</name>
    <dbReference type="NCBI Taxonomy" id="3916"/>
    <lineage>
        <taxon>Eukaryota</taxon>
        <taxon>Viridiplantae</taxon>
        <taxon>Streptophyta</taxon>
        <taxon>Embryophyta</taxon>
        <taxon>Tracheophyta</taxon>
        <taxon>Spermatophyta</taxon>
        <taxon>Magnoliopsida</taxon>
        <taxon>eudicotyledons</taxon>
        <taxon>Gunneridae</taxon>
        <taxon>Pentapetalae</taxon>
        <taxon>rosids</taxon>
        <taxon>fabids</taxon>
        <taxon>Fabales</taxon>
        <taxon>Fabaceae</taxon>
        <taxon>Papilionoideae</taxon>
        <taxon>50 kb inversion clade</taxon>
        <taxon>NPAAA clade</taxon>
        <taxon>indigoferoid/millettioid clade</taxon>
        <taxon>Phaseoleae</taxon>
        <taxon>Vigna</taxon>
    </lineage>
</organism>
<comment type="function">
    <text evidence="3">Component of the exocyst complex.</text>
</comment>
<dbReference type="SUPFAM" id="SSF74788">
    <property type="entry name" value="Cullin repeat-like"/>
    <property type="match status" value="1"/>
</dbReference>
<dbReference type="STRING" id="3916.A0A1S3T7S3"/>
<dbReference type="GO" id="GO:0000145">
    <property type="term" value="C:exocyst"/>
    <property type="evidence" value="ECO:0007669"/>
    <property type="project" value="InterPro"/>
</dbReference>
<feature type="domain" description="Exocyst complex subunit Exo70 C-terminal" evidence="4">
    <location>
        <begin position="373"/>
        <end position="540"/>
    </location>
</feature>
<evidence type="ECO:0000313" key="6">
    <source>
        <dbReference type="RefSeq" id="XP_014489806.2"/>
    </source>
</evidence>
<dbReference type="GO" id="GO:0015031">
    <property type="term" value="P:protein transport"/>
    <property type="evidence" value="ECO:0007669"/>
    <property type="project" value="UniProtKB-KW"/>
</dbReference>
<dbReference type="InterPro" id="IPR046364">
    <property type="entry name" value="Exo70_C"/>
</dbReference>
<dbReference type="PANTHER" id="PTHR12542:SF180">
    <property type="entry name" value="EXOCYST SUBUNIT EXO70 FAMILY PROTEIN"/>
    <property type="match status" value="1"/>
</dbReference>